<dbReference type="PANTHER" id="PTHR31220">
    <property type="entry name" value="HYCCIN RELATED"/>
    <property type="match status" value="1"/>
</dbReference>
<dbReference type="InParanoid" id="A0A6P8I8K2"/>
<dbReference type="GO" id="GO:0005829">
    <property type="term" value="C:cytosol"/>
    <property type="evidence" value="ECO:0007669"/>
    <property type="project" value="UniProtKB-SubCell"/>
</dbReference>
<feature type="compositionally biased region" description="Basic and acidic residues" evidence="7">
    <location>
        <begin position="347"/>
        <end position="358"/>
    </location>
</feature>
<comment type="subcellular location">
    <subcellularLocation>
        <location evidence="1">Cell membrane</location>
    </subcellularLocation>
    <subcellularLocation>
        <location evidence="2">Cytoplasm</location>
        <location evidence="2">Cytosol</location>
    </subcellularLocation>
</comment>
<keyword evidence="8" id="KW-1185">Reference proteome</keyword>
<evidence type="ECO:0000256" key="7">
    <source>
        <dbReference type="SAM" id="MobiDB-lite"/>
    </source>
</evidence>
<dbReference type="FunCoup" id="A0A6P8I8K2">
    <property type="interactions" value="2007"/>
</dbReference>
<dbReference type="GO" id="GO:0072659">
    <property type="term" value="P:protein localization to plasma membrane"/>
    <property type="evidence" value="ECO:0007669"/>
    <property type="project" value="TreeGrafter"/>
</dbReference>
<name>A0A6P8I8K2_ACTTE</name>
<evidence type="ECO:0000313" key="8">
    <source>
        <dbReference type="Proteomes" id="UP000515163"/>
    </source>
</evidence>
<dbReference type="Proteomes" id="UP000515163">
    <property type="component" value="Unplaced"/>
</dbReference>
<evidence type="ECO:0000256" key="5">
    <source>
        <dbReference type="ARBA" id="ARBA00023136"/>
    </source>
</evidence>
<keyword evidence="4" id="KW-0963">Cytoplasm</keyword>
<dbReference type="RefSeq" id="XP_031560990.1">
    <property type="nucleotide sequence ID" value="XM_031705130.1"/>
</dbReference>
<reference evidence="9" key="1">
    <citation type="submission" date="2025-08" db="UniProtKB">
        <authorList>
            <consortium name="RefSeq"/>
        </authorList>
    </citation>
    <scope>IDENTIFICATION</scope>
    <source>
        <tissue evidence="9">Tentacle</tissue>
    </source>
</reference>
<dbReference type="OrthoDB" id="18937at2759"/>
<evidence type="ECO:0000256" key="2">
    <source>
        <dbReference type="ARBA" id="ARBA00004514"/>
    </source>
</evidence>
<dbReference type="GeneID" id="116296999"/>
<protein>
    <submittedName>
        <fullName evidence="9">Protein FAM126B-like</fullName>
    </submittedName>
</protein>
<evidence type="ECO:0000256" key="3">
    <source>
        <dbReference type="ARBA" id="ARBA00022475"/>
    </source>
</evidence>
<organism evidence="8 9">
    <name type="scientific">Actinia tenebrosa</name>
    <name type="common">Australian red waratah sea anemone</name>
    <dbReference type="NCBI Taxonomy" id="6105"/>
    <lineage>
        <taxon>Eukaryota</taxon>
        <taxon>Metazoa</taxon>
        <taxon>Cnidaria</taxon>
        <taxon>Anthozoa</taxon>
        <taxon>Hexacorallia</taxon>
        <taxon>Actiniaria</taxon>
        <taxon>Actiniidae</taxon>
        <taxon>Actinia</taxon>
    </lineage>
</organism>
<feature type="region of interest" description="Disordered" evidence="7">
    <location>
        <begin position="346"/>
        <end position="366"/>
    </location>
</feature>
<dbReference type="PANTHER" id="PTHR31220:SF1">
    <property type="entry name" value="GH21176P"/>
    <property type="match status" value="1"/>
</dbReference>
<evidence type="ECO:0000313" key="9">
    <source>
        <dbReference type="RefSeq" id="XP_031560990.1"/>
    </source>
</evidence>
<keyword evidence="5" id="KW-0472">Membrane</keyword>
<evidence type="ECO:0000256" key="6">
    <source>
        <dbReference type="ARBA" id="ARBA00034482"/>
    </source>
</evidence>
<sequence length="441" mass="49476">MEQEKIYGILQDCNNQNPQDIVKKMKNEEGLIKSIIENLSCHYKKQVSHPLYSTLFQLYRSNEREARCFVLQFVPPLIWIYLSAMTRRDKQGYGKLEAIFLAIFNTEAEKNAGQPNSKTFRLPSLSRSSIYHESSLDVTSQSALTESALSRHELNETNIPGPKKQLNRITASNRMSVLQVAVNQYNKSIAFMDKASHKSFWLMAYRIAISGFPNQCSPEPGMMNVSAEFISNEEQAKLTNHPRIPLSADLIQELIHGLYYLMYNGYGVEATAAVEKLHYRAAHSLLAQAHVLTNAVHHSLTTTGGLPHNGPLGLQVKVSDSHAVPASPDFKEPLVALATKGMSVAPHDLKNHSDRNDEIPQIDGAPHPEKILKDKVLRTHVKSSSTGHWKMSLHPYKIEYELETLPSKDTLKEEITSVQNIDRKTTAVDEGSDDKACSTKF</sequence>
<dbReference type="Pfam" id="PF09790">
    <property type="entry name" value="Hyccin"/>
    <property type="match status" value="1"/>
</dbReference>
<comment type="similarity">
    <text evidence="6">Belongs to the Hyccin family.</text>
</comment>
<dbReference type="GO" id="GO:0046854">
    <property type="term" value="P:phosphatidylinositol phosphate biosynthetic process"/>
    <property type="evidence" value="ECO:0007669"/>
    <property type="project" value="TreeGrafter"/>
</dbReference>
<dbReference type="InterPro" id="IPR018619">
    <property type="entry name" value="Hyccin"/>
</dbReference>
<evidence type="ECO:0000256" key="1">
    <source>
        <dbReference type="ARBA" id="ARBA00004236"/>
    </source>
</evidence>
<keyword evidence="3" id="KW-1003">Cell membrane</keyword>
<dbReference type="KEGG" id="aten:116296999"/>
<dbReference type="GO" id="GO:0005886">
    <property type="term" value="C:plasma membrane"/>
    <property type="evidence" value="ECO:0007669"/>
    <property type="project" value="UniProtKB-SubCell"/>
</dbReference>
<evidence type="ECO:0000256" key="4">
    <source>
        <dbReference type="ARBA" id="ARBA00022490"/>
    </source>
</evidence>
<dbReference type="AlphaFoldDB" id="A0A6P8I8K2"/>
<proteinExistence type="inferred from homology"/>
<accession>A0A6P8I8K2</accession>
<gene>
    <name evidence="9" type="primary">LOC116296999</name>
</gene>